<feature type="transmembrane region" description="Helical" evidence="1">
    <location>
        <begin position="53"/>
        <end position="79"/>
    </location>
</feature>
<organism evidence="2 3">
    <name type="scientific">Petropleomorpha daqingensis</name>
    <dbReference type="NCBI Taxonomy" id="2026353"/>
    <lineage>
        <taxon>Bacteria</taxon>
        <taxon>Bacillati</taxon>
        <taxon>Actinomycetota</taxon>
        <taxon>Actinomycetes</taxon>
        <taxon>Geodermatophilales</taxon>
        <taxon>Geodermatophilaceae</taxon>
        <taxon>Petropleomorpha</taxon>
    </lineage>
</organism>
<keyword evidence="3" id="KW-1185">Reference proteome</keyword>
<dbReference type="AlphaFoldDB" id="A0A853CG33"/>
<name>A0A853CG33_9ACTN</name>
<protein>
    <submittedName>
        <fullName evidence="2">Uncharacterized protein</fullName>
    </submittedName>
</protein>
<sequence length="174" mass="18238">MRPAAEDPQTATALAAHQAGALRWLGGGVMAVVLGILLGAATVALVGDTGRHYSLLGFAVLALVLFGISGAIAGIGALVRTTRWRHALAATVWRTGRLRIAGPAIVAFEPEGYDELDPDDTRVHLRLLSTAIWRTRAVQKLDGAEILAAPVGDRQWVLTAEGLGTLVGARTVPH</sequence>
<proteinExistence type="predicted"/>
<evidence type="ECO:0000256" key="1">
    <source>
        <dbReference type="SAM" id="Phobius"/>
    </source>
</evidence>
<dbReference type="RefSeq" id="WP_179717044.1">
    <property type="nucleotide sequence ID" value="NZ_JACBZT010000001.1"/>
</dbReference>
<feature type="transmembrane region" description="Helical" evidence="1">
    <location>
        <begin position="21"/>
        <end position="47"/>
    </location>
</feature>
<reference evidence="2 3" key="1">
    <citation type="submission" date="2020-07" db="EMBL/GenBank/DDBJ databases">
        <title>Sequencing the genomes of 1000 actinobacteria strains.</title>
        <authorList>
            <person name="Klenk H.-P."/>
        </authorList>
    </citation>
    <scope>NUCLEOTIDE SEQUENCE [LARGE SCALE GENOMIC DNA]</scope>
    <source>
        <strain evidence="2 3">DSM 104001</strain>
    </source>
</reference>
<evidence type="ECO:0000313" key="2">
    <source>
        <dbReference type="EMBL" id="NYJ06141.1"/>
    </source>
</evidence>
<dbReference type="Proteomes" id="UP000541969">
    <property type="component" value="Unassembled WGS sequence"/>
</dbReference>
<comment type="caution">
    <text evidence="2">The sequence shown here is derived from an EMBL/GenBank/DDBJ whole genome shotgun (WGS) entry which is preliminary data.</text>
</comment>
<dbReference type="EMBL" id="JACBZT010000001">
    <property type="protein sequence ID" value="NYJ06141.1"/>
    <property type="molecule type" value="Genomic_DNA"/>
</dbReference>
<keyword evidence="1" id="KW-1133">Transmembrane helix</keyword>
<keyword evidence="1" id="KW-0812">Transmembrane</keyword>
<keyword evidence="1" id="KW-0472">Membrane</keyword>
<accession>A0A853CG33</accession>
<evidence type="ECO:0000313" key="3">
    <source>
        <dbReference type="Proteomes" id="UP000541969"/>
    </source>
</evidence>
<gene>
    <name evidence="2" type="ORF">GGQ55_002419</name>
</gene>